<dbReference type="CDD" id="cd16386">
    <property type="entry name" value="TcpC_N"/>
    <property type="match status" value="1"/>
</dbReference>
<accession>A0A4R5BBK5</accession>
<proteinExistence type="predicted"/>
<dbReference type="Pfam" id="PF12642">
    <property type="entry name" value="TpcC"/>
    <property type="match status" value="1"/>
</dbReference>
<feature type="non-terminal residue" evidence="3">
    <location>
        <position position="216"/>
    </location>
</feature>
<name>A0A4R5BBK5_9ACTN</name>
<dbReference type="RefSeq" id="WP_131896405.1">
    <property type="nucleotide sequence ID" value="NZ_SMKU01000123.1"/>
</dbReference>
<protein>
    <submittedName>
        <fullName evidence="3">Conjugal transfer protein</fullName>
    </submittedName>
</protein>
<feature type="compositionally biased region" description="Basic residues" evidence="1">
    <location>
        <begin position="41"/>
        <end position="52"/>
    </location>
</feature>
<dbReference type="InterPro" id="IPR024735">
    <property type="entry name" value="TcpC"/>
</dbReference>
<feature type="region of interest" description="Disordered" evidence="1">
    <location>
        <begin position="1"/>
        <end position="55"/>
    </location>
</feature>
<keyword evidence="2" id="KW-1133">Transmembrane helix</keyword>
<evidence type="ECO:0000256" key="2">
    <source>
        <dbReference type="SAM" id="Phobius"/>
    </source>
</evidence>
<keyword evidence="2" id="KW-0812">Transmembrane</keyword>
<evidence type="ECO:0000313" key="4">
    <source>
        <dbReference type="Proteomes" id="UP000294513"/>
    </source>
</evidence>
<gene>
    <name evidence="3" type="ORF">E1298_22615</name>
</gene>
<reference evidence="3 4" key="1">
    <citation type="submission" date="2019-03" db="EMBL/GenBank/DDBJ databases">
        <title>Draft genome sequences of novel Actinobacteria.</title>
        <authorList>
            <person name="Sahin N."/>
            <person name="Ay H."/>
            <person name="Saygin H."/>
        </authorList>
    </citation>
    <scope>NUCLEOTIDE SEQUENCE [LARGE SCALE GENOMIC DNA]</scope>
    <source>
        <strain evidence="3 4">H3C3</strain>
    </source>
</reference>
<dbReference type="EMBL" id="SMKU01000123">
    <property type="protein sequence ID" value="TDD82549.1"/>
    <property type="molecule type" value="Genomic_DNA"/>
</dbReference>
<keyword evidence="4" id="KW-1185">Reference proteome</keyword>
<comment type="caution">
    <text evidence="3">The sequence shown here is derived from an EMBL/GenBank/DDBJ whole genome shotgun (WGS) entry which is preliminary data.</text>
</comment>
<sequence length="216" mass="23320">MARRSAVGRGRDTAVVEETAVPGRALGTSADPWETPDLDRRRGRSGKRRTRAGGRWGGSGGRWWVWVGRAILWALILVILVNGIRAPFERFTADDGTSSSEAKPGKSAQFPSSAAGAFALQFANVYLNYDQKNAPAREAQLRTFLPDNADPQFGWNSVGQLQVQSVQVAGVDARDASNATVTVLARSQDKWYRLAVPVYADKAGALVISARPALLP</sequence>
<dbReference type="AlphaFoldDB" id="A0A4R5BBK5"/>
<organism evidence="3 4">
    <name type="scientific">Actinomadura rubrisoli</name>
    <dbReference type="NCBI Taxonomy" id="2530368"/>
    <lineage>
        <taxon>Bacteria</taxon>
        <taxon>Bacillati</taxon>
        <taxon>Actinomycetota</taxon>
        <taxon>Actinomycetes</taxon>
        <taxon>Streptosporangiales</taxon>
        <taxon>Thermomonosporaceae</taxon>
        <taxon>Actinomadura</taxon>
    </lineage>
</organism>
<keyword evidence="2" id="KW-0472">Membrane</keyword>
<evidence type="ECO:0000313" key="3">
    <source>
        <dbReference type="EMBL" id="TDD82549.1"/>
    </source>
</evidence>
<dbReference type="Proteomes" id="UP000294513">
    <property type="component" value="Unassembled WGS sequence"/>
</dbReference>
<dbReference type="OrthoDB" id="4084447at2"/>
<evidence type="ECO:0000256" key="1">
    <source>
        <dbReference type="SAM" id="MobiDB-lite"/>
    </source>
</evidence>
<feature type="transmembrane region" description="Helical" evidence="2">
    <location>
        <begin position="63"/>
        <end position="81"/>
    </location>
</feature>